<evidence type="ECO:0000256" key="8">
    <source>
        <dbReference type="ARBA" id="ARBA00022801"/>
    </source>
</evidence>
<dbReference type="FunFam" id="3.30.830.10:FF:000002">
    <property type="entry name" value="Mitochondrial-processing peptidase subunit beta"/>
    <property type="match status" value="1"/>
</dbReference>
<dbReference type="SUPFAM" id="SSF63411">
    <property type="entry name" value="LuxS/MPP-like metallohydrolase"/>
    <property type="match status" value="2"/>
</dbReference>
<sequence length="496" mass="55311">MAFSSRVIRKIKSLSYSHRISSLFTSTQTKPCEDLTTDPRFLLYNSPDPKVFDHSPLLFPRPHISTLPNGLRVITESSPTSAIHTATIGVWIDAGSRFETAHTNGTAHFLEHMIFKGTHRRTTRALEEEIENMGARLNAYTSREQTAYYANVLHDDFPNAIDILADILQNSRFTESAIRRERGVILREMEEVQGQTEEVIFDHLHLAAFRDNPLGNTILGPSENIRTISKADLYQYISTHYTGPRMVVSAAGAVKHDDVVNLVSRLFKRIPIHQNTSAQLVDDNPATFTGSEVRVVNNDLPVAHFAIAFKGAGWADPNSIPLMVLQSLMGSWNKNLGVGNFSGSELACRVGTDDLAESIMSFNTNYCDTGLFGIYSTALPDCLHDLSLAILDEVRRIMNQVSEAEVVRARNQLKSALLLHIDGTSAVAENNGRQTLTYGRIVPFLELFARIDAVDATTIKEIVREFIIEKDIAIAAMGPIHRLPDYNWFRSQTSVK</sequence>
<dbReference type="EMBL" id="QPKB01000009">
    <property type="protein sequence ID" value="RWR92247.1"/>
    <property type="molecule type" value="Genomic_DNA"/>
</dbReference>
<evidence type="ECO:0000256" key="3">
    <source>
        <dbReference type="ARBA" id="ARBA00004173"/>
    </source>
</evidence>
<dbReference type="Pfam" id="PF00675">
    <property type="entry name" value="Peptidase_M16"/>
    <property type="match status" value="1"/>
</dbReference>
<evidence type="ECO:0000313" key="18">
    <source>
        <dbReference type="Proteomes" id="UP000283530"/>
    </source>
</evidence>
<comment type="catalytic activity">
    <reaction evidence="1">
        <text>Release of N-terminal transit peptides from precursor proteins imported into the mitochondrion, typically with Arg in position P2.</text>
        <dbReference type="EC" id="3.4.24.64"/>
    </reaction>
</comment>
<dbReference type="GO" id="GO:0046872">
    <property type="term" value="F:metal ion binding"/>
    <property type="evidence" value="ECO:0007669"/>
    <property type="project" value="UniProtKB-KW"/>
</dbReference>
<proteinExistence type="inferred from homology"/>
<dbReference type="PANTHER" id="PTHR11851:SF196">
    <property type="entry name" value="MITOCHONDRIAL-PROCESSING PEPTIDASE SUBUNIT BETA MITOCHONDRIAL"/>
    <property type="match status" value="1"/>
</dbReference>
<keyword evidence="12" id="KW-0496">Mitochondrion</keyword>
<protein>
    <recommendedName>
        <fullName evidence="5">mitochondrial processing peptidase</fullName>
        <ecNumber evidence="5">3.4.24.64</ecNumber>
    </recommendedName>
    <alternativeName>
        <fullName evidence="13">Beta-MPP</fullName>
    </alternativeName>
</protein>
<dbReference type="Gene3D" id="3.30.830.10">
    <property type="entry name" value="Metalloenzyme, LuxS/M16 peptidase-like"/>
    <property type="match status" value="2"/>
</dbReference>
<evidence type="ECO:0000256" key="1">
    <source>
        <dbReference type="ARBA" id="ARBA00001098"/>
    </source>
</evidence>
<dbReference type="InterPro" id="IPR011249">
    <property type="entry name" value="Metalloenz_LuxS/M16"/>
</dbReference>
<dbReference type="GO" id="GO:0005759">
    <property type="term" value="C:mitochondrial matrix"/>
    <property type="evidence" value="ECO:0007669"/>
    <property type="project" value="UniProtKB-ARBA"/>
</dbReference>
<feature type="domain" description="Peptidase M16 N-terminal" evidence="15">
    <location>
        <begin position="72"/>
        <end position="221"/>
    </location>
</feature>
<dbReference type="InterPro" id="IPR001431">
    <property type="entry name" value="Pept_M16_Zn_BS"/>
</dbReference>
<keyword evidence="10" id="KW-0809">Transit peptide</keyword>
<evidence type="ECO:0000256" key="11">
    <source>
        <dbReference type="ARBA" id="ARBA00023049"/>
    </source>
</evidence>
<evidence type="ECO:0000256" key="6">
    <source>
        <dbReference type="ARBA" id="ARBA00022670"/>
    </source>
</evidence>
<dbReference type="InterPro" id="IPR011765">
    <property type="entry name" value="Pept_M16_N"/>
</dbReference>
<dbReference type="PANTHER" id="PTHR11851">
    <property type="entry name" value="METALLOPROTEASE"/>
    <property type="match status" value="1"/>
</dbReference>
<organism evidence="17 18">
    <name type="scientific">Cinnamomum micranthum f. kanehirae</name>
    <dbReference type="NCBI Taxonomy" id="337451"/>
    <lineage>
        <taxon>Eukaryota</taxon>
        <taxon>Viridiplantae</taxon>
        <taxon>Streptophyta</taxon>
        <taxon>Embryophyta</taxon>
        <taxon>Tracheophyta</taxon>
        <taxon>Spermatophyta</taxon>
        <taxon>Magnoliopsida</taxon>
        <taxon>Magnoliidae</taxon>
        <taxon>Laurales</taxon>
        <taxon>Lauraceae</taxon>
        <taxon>Cinnamomum</taxon>
    </lineage>
</organism>
<evidence type="ECO:0000256" key="14">
    <source>
        <dbReference type="RuleBase" id="RU004447"/>
    </source>
</evidence>
<dbReference type="Proteomes" id="UP000283530">
    <property type="component" value="Unassembled WGS sequence"/>
</dbReference>
<comment type="caution">
    <text evidence="17">The sequence shown here is derived from an EMBL/GenBank/DDBJ whole genome shotgun (WGS) entry which is preliminary data.</text>
</comment>
<keyword evidence="8" id="KW-0378">Hydrolase</keyword>
<dbReference type="FunFam" id="3.30.830.10:FF:000001">
    <property type="entry name" value="Mitochondrial-processing peptidase subunit beta, mitochondrial"/>
    <property type="match status" value="1"/>
</dbReference>
<evidence type="ECO:0000313" key="17">
    <source>
        <dbReference type="EMBL" id="RWR92247.1"/>
    </source>
</evidence>
<dbReference type="InterPro" id="IPR007863">
    <property type="entry name" value="Peptidase_M16_C"/>
</dbReference>
<dbReference type="GO" id="GO:0004222">
    <property type="term" value="F:metalloendopeptidase activity"/>
    <property type="evidence" value="ECO:0007669"/>
    <property type="project" value="UniProtKB-EC"/>
</dbReference>
<evidence type="ECO:0000256" key="10">
    <source>
        <dbReference type="ARBA" id="ARBA00022946"/>
    </source>
</evidence>
<evidence type="ECO:0000256" key="13">
    <source>
        <dbReference type="ARBA" id="ARBA00031018"/>
    </source>
</evidence>
<feature type="domain" description="Peptidase M16 C-terminal" evidence="16">
    <location>
        <begin position="228"/>
        <end position="413"/>
    </location>
</feature>
<reference evidence="17 18" key="1">
    <citation type="journal article" date="2019" name="Nat. Plants">
        <title>Stout camphor tree genome fills gaps in understanding of flowering plant genome evolution.</title>
        <authorList>
            <person name="Chaw S.M."/>
            <person name="Liu Y.C."/>
            <person name="Wu Y.W."/>
            <person name="Wang H.Y."/>
            <person name="Lin C.I."/>
            <person name="Wu C.S."/>
            <person name="Ke H.M."/>
            <person name="Chang L.Y."/>
            <person name="Hsu C.Y."/>
            <person name="Yang H.T."/>
            <person name="Sudianto E."/>
            <person name="Hsu M.H."/>
            <person name="Wu K.P."/>
            <person name="Wang L.N."/>
            <person name="Leebens-Mack J.H."/>
            <person name="Tsai I.J."/>
        </authorList>
    </citation>
    <scope>NUCLEOTIDE SEQUENCE [LARGE SCALE GENOMIC DNA]</scope>
    <source>
        <strain evidence="18">cv. Chaw 1501</strain>
        <tissue evidence="17">Young leaves</tissue>
    </source>
</reference>
<evidence type="ECO:0000259" key="15">
    <source>
        <dbReference type="Pfam" id="PF00675"/>
    </source>
</evidence>
<evidence type="ECO:0000256" key="4">
    <source>
        <dbReference type="ARBA" id="ARBA00007261"/>
    </source>
</evidence>
<dbReference type="STRING" id="337451.A0A443PNA3"/>
<dbReference type="Pfam" id="PF05193">
    <property type="entry name" value="Peptidase_M16_C"/>
    <property type="match status" value="1"/>
</dbReference>
<comment type="similarity">
    <text evidence="4 14">Belongs to the peptidase M16 family.</text>
</comment>
<evidence type="ECO:0000256" key="12">
    <source>
        <dbReference type="ARBA" id="ARBA00023128"/>
    </source>
</evidence>
<dbReference type="InterPro" id="IPR050361">
    <property type="entry name" value="MPP/UQCRC_Complex"/>
</dbReference>
<keyword evidence="9" id="KW-0862">Zinc</keyword>
<evidence type="ECO:0000256" key="9">
    <source>
        <dbReference type="ARBA" id="ARBA00022833"/>
    </source>
</evidence>
<dbReference type="EC" id="3.4.24.64" evidence="5"/>
<keyword evidence="11" id="KW-0482">Metalloprotease</keyword>
<comment type="subcellular location">
    <subcellularLocation>
        <location evidence="3">Mitochondrion</location>
    </subcellularLocation>
</comment>
<keyword evidence="7" id="KW-0479">Metal-binding</keyword>
<evidence type="ECO:0000259" key="16">
    <source>
        <dbReference type="Pfam" id="PF05193"/>
    </source>
</evidence>
<keyword evidence="6" id="KW-0645">Protease</keyword>
<evidence type="ECO:0000256" key="2">
    <source>
        <dbReference type="ARBA" id="ARBA00001947"/>
    </source>
</evidence>
<evidence type="ECO:0000256" key="7">
    <source>
        <dbReference type="ARBA" id="ARBA00022723"/>
    </source>
</evidence>
<dbReference type="OrthoDB" id="10251424at2759"/>
<dbReference type="AlphaFoldDB" id="A0A443PNA3"/>
<accession>A0A443PNA3</accession>
<dbReference type="GO" id="GO:0006508">
    <property type="term" value="P:proteolysis"/>
    <property type="evidence" value="ECO:0007669"/>
    <property type="project" value="UniProtKB-KW"/>
</dbReference>
<keyword evidence="18" id="KW-1185">Reference proteome</keyword>
<gene>
    <name evidence="17" type="ORF">CKAN_02145600</name>
</gene>
<name>A0A443PNA3_9MAGN</name>
<comment type="cofactor">
    <cofactor evidence="2">
        <name>Zn(2+)</name>
        <dbReference type="ChEBI" id="CHEBI:29105"/>
    </cofactor>
</comment>
<dbReference type="PROSITE" id="PS00143">
    <property type="entry name" value="INSULINASE"/>
    <property type="match status" value="1"/>
</dbReference>
<evidence type="ECO:0000256" key="5">
    <source>
        <dbReference type="ARBA" id="ARBA00012299"/>
    </source>
</evidence>